<proteinExistence type="inferred from homology"/>
<reference evidence="5" key="1">
    <citation type="journal article" date="2020" name="Stud. Mycol.">
        <title>101 Dothideomycetes genomes: a test case for predicting lifestyles and emergence of pathogens.</title>
        <authorList>
            <person name="Haridas S."/>
            <person name="Albert R."/>
            <person name="Binder M."/>
            <person name="Bloem J."/>
            <person name="Labutti K."/>
            <person name="Salamov A."/>
            <person name="Andreopoulos B."/>
            <person name="Baker S."/>
            <person name="Barry K."/>
            <person name="Bills G."/>
            <person name="Bluhm B."/>
            <person name="Cannon C."/>
            <person name="Castanera R."/>
            <person name="Culley D."/>
            <person name="Daum C."/>
            <person name="Ezra D."/>
            <person name="Gonzalez J."/>
            <person name="Henrissat B."/>
            <person name="Kuo A."/>
            <person name="Liang C."/>
            <person name="Lipzen A."/>
            <person name="Lutzoni F."/>
            <person name="Magnuson J."/>
            <person name="Mondo S."/>
            <person name="Nolan M."/>
            <person name="Ohm R."/>
            <person name="Pangilinan J."/>
            <person name="Park H.-J."/>
            <person name="Ramirez L."/>
            <person name="Alfaro M."/>
            <person name="Sun H."/>
            <person name="Tritt A."/>
            <person name="Yoshinaga Y."/>
            <person name="Zwiers L.-H."/>
            <person name="Turgeon B."/>
            <person name="Goodwin S."/>
            <person name="Spatafora J."/>
            <person name="Crous P."/>
            <person name="Grigoriev I."/>
        </authorList>
    </citation>
    <scope>NUCLEOTIDE SEQUENCE</scope>
    <source>
        <strain evidence="5">CBS 125425</strain>
    </source>
</reference>
<feature type="region of interest" description="Disordered" evidence="4">
    <location>
        <begin position="1"/>
        <end position="20"/>
    </location>
</feature>
<dbReference type="GO" id="GO:0005634">
    <property type="term" value="C:nucleus"/>
    <property type="evidence" value="ECO:0007669"/>
    <property type="project" value="UniProtKB-SubCell"/>
</dbReference>
<dbReference type="GO" id="GO:0006364">
    <property type="term" value="P:rRNA processing"/>
    <property type="evidence" value="ECO:0007669"/>
    <property type="project" value="TreeGrafter"/>
</dbReference>
<comment type="similarity">
    <text evidence="2">Belongs to the eukaryotic/archaeal RNase P protein component 1 family.</text>
</comment>
<evidence type="ECO:0000256" key="4">
    <source>
        <dbReference type="SAM" id="MobiDB-lite"/>
    </source>
</evidence>
<dbReference type="InterPro" id="IPR023534">
    <property type="entry name" value="Rof/RNase_P-like"/>
</dbReference>
<dbReference type="GO" id="GO:0000172">
    <property type="term" value="C:ribonuclease MRP complex"/>
    <property type="evidence" value="ECO:0007669"/>
    <property type="project" value="InterPro"/>
</dbReference>
<dbReference type="InterPro" id="IPR036980">
    <property type="entry name" value="RNase_P/MRP_Rpp29_sf"/>
</dbReference>
<dbReference type="SUPFAM" id="SSF101744">
    <property type="entry name" value="Rof/RNase P subunit-like"/>
    <property type="match status" value="1"/>
</dbReference>
<feature type="region of interest" description="Disordered" evidence="4">
    <location>
        <begin position="34"/>
        <end position="72"/>
    </location>
</feature>
<feature type="compositionally biased region" description="Basic and acidic residues" evidence="4">
    <location>
        <begin position="9"/>
        <end position="20"/>
    </location>
</feature>
<dbReference type="Gene3D" id="2.30.30.210">
    <property type="entry name" value="Ribonuclease P/MRP, subunit p29"/>
    <property type="match status" value="1"/>
</dbReference>
<keyword evidence="3" id="KW-0539">Nucleus</keyword>
<sequence length="230" mass="26228">MTPKPAKSHAHELIRRAHPPDVADQVYTERVVKRPLYLRPSSPKPSARTLRRRQRDEKNEKAKRRKALQPRPLSAAKKRALGLLEIPKEQRKYAIYEPIHNMWVDYMRDVLGVKQDVAFVRAAGAGPLLASADLHGALLEVVRARCVSRVGLRGIVVRDTQFVFEIITKGNAIKTIPKEHSVFRFEIPVPAEGGAEPPKPLIFEIYGEQFQSRAPDRARKKIKMHYQPDI</sequence>
<dbReference type="Proteomes" id="UP000799444">
    <property type="component" value="Unassembled WGS sequence"/>
</dbReference>
<gene>
    <name evidence="5" type="ORF">EJ04DRAFT_227013</name>
</gene>
<name>A0A9P4V450_9PLEO</name>
<accession>A0A9P4V450</accession>
<protein>
    <recommendedName>
        <fullName evidence="3">Ribonuclease P protein subunit</fullName>
    </recommendedName>
</protein>
<evidence type="ECO:0000256" key="2">
    <source>
        <dbReference type="ARBA" id="ARBA00006181"/>
    </source>
</evidence>
<evidence type="ECO:0000256" key="1">
    <source>
        <dbReference type="ARBA" id="ARBA00004123"/>
    </source>
</evidence>
<dbReference type="AlphaFoldDB" id="A0A9P4V450"/>
<dbReference type="PANTHER" id="PTHR13348">
    <property type="entry name" value="RIBONUCLEASE P SUBUNIT P29"/>
    <property type="match status" value="1"/>
</dbReference>
<dbReference type="GO" id="GO:0001682">
    <property type="term" value="P:tRNA 5'-leader removal"/>
    <property type="evidence" value="ECO:0007669"/>
    <property type="project" value="InterPro"/>
</dbReference>
<dbReference type="InterPro" id="IPR002730">
    <property type="entry name" value="Rpp29/RNP1"/>
</dbReference>
<organism evidence="5 6">
    <name type="scientific">Polyplosphaeria fusca</name>
    <dbReference type="NCBI Taxonomy" id="682080"/>
    <lineage>
        <taxon>Eukaryota</taxon>
        <taxon>Fungi</taxon>
        <taxon>Dikarya</taxon>
        <taxon>Ascomycota</taxon>
        <taxon>Pezizomycotina</taxon>
        <taxon>Dothideomycetes</taxon>
        <taxon>Pleosporomycetidae</taxon>
        <taxon>Pleosporales</taxon>
        <taxon>Tetraplosphaeriaceae</taxon>
        <taxon>Polyplosphaeria</taxon>
    </lineage>
</organism>
<dbReference type="PANTHER" id="PTHR13348:SF0">
    <property type="entry name" value="RIBONUCLEASE P PROTEIN SUBUNIT P29"/>
    <property type="match status" value="1"/>
</dbReference>
<evidence type="ECO:0000256" key="3">
    <source>
        <dbReference type="PIRNR" id="PIRNR027081"/>
    </source>
</evidence>
<dbReference type="Pfam" id="PF01868">
    <property type="entry name" value="RNase_P-MRP_p29"/>
    <property type="match status" value="1"/>
</dbReference>
<dbReference type="PIRSF" id="PIRSF027081">
    <property type="entry name" value="RNase_P/MRP_p29_subunit"/>
    <property type="match status" value="1"/>
</dbReference>
<dbReference type="GO" id="GO:0030677">
    <property type="term" value="C:ribonuclease P complex"/>
    <property type="evidence" value="ECO:0007669"/>
    <property type="project" value="InterPro"/>
</dbReference>
<comment type="subcellular location">
    <subcellularLocation>
        <location evidence="1">Nucleus</location>
    </subcellularLocation>
</comment>
<dbReference type="EMBL" id="ML996141">
    <property type="protein sequence ID" value="KAF2735000.1"/>
    <property type="molecule type" value="Genomic_DNA"/>
</dbReference>
<dbReference type="InterPro" id="IPR016848">
    <property type="entry name" value="RNase_P/MRP_Rpp29-subunit"/>
</dbReference>
<evidence type="ECO:0000313" key="6">
    <source>
        <dbReference type="Proteomes" id="UP000799444"/>
    </source>
</evidence>
<keyword evidence="3" id="KW-0819">tRNA processing</keyword>
<dbReference type="GO" id="GO:0033204">
    <property type="term" value="F:ribonuclease P RNA binding"/>
    <property type="evidence" value="ECO:0007669"/>
    <property type="project" value="InterPro"/>
</dbReference>
<dbReference type="OrthoDB" id="124041at2759"/>
<dbReference type="SMART" id="SM00538">
    <property type="entry name" value="POP4"/>
    <property type="match status" value="1"/>
</dbReference>
<comment type="caution">
    <text evidence="5">The sequence shown here is derived from an EMBL/GenBank/DDBJ whole genome shotgun (WGS) entry which is preliminary data.</text>
</comment>
<evidence type="ECO:0000313" key="5">
    <source>
        <dbReference type="EMBL" id="KAF2735000.1"/>
    </source>
</evidence>
<keyword evidence="6" id="KW-1185">Reference proteome</keyword>